<evidence type="ECO:0000256" key="5">
    <source>
        <dbReference type="ARBA" id="ARBA00022927"/>
    </source>
</evidence>
<dbReference type="OrthoDB" id="10260857at2759"/>
<dbReference type="InterPro" id="IPR029012">
    <property type="entry name" value="Helix_hairpin_bin_sf"/>
</dbReference>
<sequence length="225" mass="25752">MAETCWLVINGVMVCLLEGISAIEAHPTSDSYRKIYRPWYSSDLDVETSIHKMSSTRTGAVLVSTSVPRSDQKSFLAFVKQGNQIGLSILCLSYESVIAAYTLNCLRDELRKETLQLASENLEKEPRIMELRNQCSIIRTTELAAAKEKLNELDQKKEEILKLCSPASLLRRLQESMKETEEESDNLHRQLLDREIDLSSFTHKYKKLRINYHQRALIQLAAKTT</sequence>
<feature type="domain" description="VPS37 C-terminal" evidence="9">
    <location>
        <begin position="147"/>
        <end position="225"/>
    </location>
</feature>
<dbReference type="InterPro" id="IPR037202">
    <property type="entry name" value="ESCRT_assembly_dom"/>
</dbReference>
<name>A0A5A7TM60_CUCMM</name>
<dbReference type="Proteomes" id="UP000321393">
    <property type="component" value="Unassembled WGS sequence"/>
</dbReference>
<keyword evidence="5 6" id="KW-0653">Protein transport</keyword>
<evidence type="ECO:0000313" key="10">
    <source>
        <dbReference type="EMBL" id="KAA0043948.1"/>
    </source>
</evidence>
<comment type="similarity">
    <text evidence="2">Belongs to the VPS37 family.</text>
</comment>
<protein>
    <submittedName>
        <fullName evidence="10">Vacuolar protein-sorting-associated protein 37-like protein 2-like</fullName>
    </submittedName>
</protein>
<evidence type="ECO:0000256" key="7">
    <source>
        <dbReference type="SAM" id="Coils"/>
    </source>
</evidence>
<gene>
    <name evidence="10" type="ORF">E6C27_scaffold236G002900</name>
</gene>
<dbReference type="PROSITE" id="PS51314">
    <property type="entry name" value="VPS37_C"/>
    <property type="match status" value="1"/>
</dbReference>
<dbReference type="AlphaFoldDB" id="A0A5A7TM60"/>
<accession>A0A5A7TM60</accession>
<evidence type="ECO:0000256" key="6">
    <source>
        <dbReference type="PROSITE-ProRule" id="PRU00646"/>
    </source>
</evidence>
<dbReference type="GO" id="GO:0043162">
    <property type="term" value="P:ubiquitin-dependent protein catabolic process via the multivesicular body sorting pathway"/>
    <property type="evidence" value="ECO:0007669"/>
    <property type="project" value="TreeGrafter"/>
</dbReference>
<dbReference type="GO" id="GO:0000813">
    <property type="term" value="C:ESCRT I complex"/>
    <property type="evidence" value="ECO:0007669"/>
    <property type="project" value="UniProtKB-ARBA"/>
</dbReference>
<proteinExistence type="inferred from homology"/>
<feature type="chain" id="PRO_5022842972" evidence="8">
    <location>
        <begin position="23"/>
        <end position="225"/>
    </location>
</feature>
<dbReference type="PANTHER" id="PTHR13678:SF2">
    <property type="entry name" value="VACUOLAR PROTEIN SORTING-ASSOCIATED PROTEIN 37A"/>
    <property type="match status" value="1"/>
</dbReference>
<keyword evidence="8" id="KW-0732">Signal</keyword>
<keyword evidence="4" id="KW-0967">Endosome</keyword>
<reference evidence="10 11" key="1">
    <citation type="submission" date="2019-08" db="EMBL/GenBank/DDBJ databases">
        <title>Draft genome sequences of two oriental melons (Cucumis melo L. var makuwa).</title>
        <authorList>
            <person name="Kwon S.-Y."/>
        </authorList>
    </citation>
    <scope>NUCLEOTIDE SEQUENCE [LARGE SCALE GENOMIC DNA]</scope>
    <source>
        <strain evidence="11">cv. SW 3</strain>
        <tissue evidence="10">Leaf</tissue>
    </source>
</reference>
<comment type="caution">
    <text evidence="10">The sequence shown here is derived from an EMBL/GenBank/DDBJ whole genome shotgun (WGS) entry which is preliminary data.</text>
</comment>
<feature type="coiled-coil region" evidence="7">
    <location>
        <begin position="103"/>
        <end position="190"/>
    </location>
</feature>
<dbReference type="Gene3D" id="1.10.287.660">
    <property type="entry name" value="Helix hairpin bin"/>
    <property type="match status" value="1"/>
</dbReference>
<dbReference type="SUPFAM" id="SSF140111">
    <property type="entry name" value="Endosomal sorting complex assembly domain"/>
    <property type="match status" value="1"/>
</dbReference>
<dbReference type="PANTHER" id="PTHR13678">
    <property type="entry name" value="VACUOLAR PROTEIN SORTING-ASSOCIATED PROTEIN 37"/>
    <property type="match status" value="1"/>
</dbReference>
<evidence type="ECO:0000256" key="8">
    <source>
        <dbReference type="SAM" id="SignalP"/>
    </source>
</evidence>
<comment type="subcellular location">
    <subcellularLocation>
        <location evidence="1">Endosome</location>
    </subcellularLocation>
</comment>
<evidence type="ECO:0000256" key="2">
    <source>
        <dbReference type="ARBA" id="ARBA00007617"/>
    </source>
</evidence>
<dbReference type="EMBL" id="SSTE01014973">
    <property type="protein sequence ID" value="KAA0043948.1"/>
    <property type="molecule type" value="Genomic_DNA"/>
</dbReference>
<evidence type="ECO:0000256" key="1">
    <source>
        <dbReference type="ARBA" id="ARBA00004177"/>
    </source>
</evidence>
<keyword evidence="7" id="KW-0175">Coiled coil</keyword>
<dbReference type="GO" id="GO:0006623">
    <property type="term" value="P:protein targeting to vacuole"/>
    <property type="evidence" value="ECO:0007669"/>
    <property type="project" value="TreeGrafter"/>
</dbReference>
<dbReference type="Pfam" id="PF07200">
    <property type="entry name" value="Mod_r"/>
    <property type="match status" value="1"/>
</dbReference>
<dbReference type="STRING" id="1194695.A0A5A7TM60"/>
<evidence type="ECO:0000256" key="3">
    <source>
        <dbReference type="ARBA" id="ARBA00022448"/>
    </source>
</evidence>
<dbReference type="InterPro" id="IPR009851">
    <property type="entry name" value="Mod_r"/>
</dbReference>
<evidence type="ECO:0000256" key="4">
    <source>
        <dbReference type="ARBA" id="ARBA00022753"/>
    </source>
</evidence>
<keyword evidence="3 6" id="KW-0813">Transport</keyword>
<feature type="signal peptide" evidence="8">
    <location>
        <begin position="1"/>
        <end position="22"/>
    </location>
</feature>
<organism evidence="10 11">
    <name type="scientific">Cucumis melo var. makuwa</name>
    <name type="common">Oriental melon</name>
    <dbReference type="NCBI Taxonomy" id="1194695"/>
    <lineage>
        <taxon>Eukaryota</taxon>
        <taxon>Viridiplantae</taxon>
        <taxon>Streptophyta</taxon>
        <taxon>Embryophyta</taxon>
        <taxon>Tracheophyta</taxon>
        <taxon>Spermatophyta</taxon>
        <taxon>Magnoliopsida</taxon>
        <taxon>eudicotyledons</taxon>
        <taxon>Gunneridae</taxon>
        <taxon>Pentapetalae</taxon>
        <taxon>rosids</taxon>
        <taxon>fabids</taxon>
        <taxon>Cucurbitales</taxon>
        <taxon>Cucurbitaceae</taxon>
        <taxon>Benincaseae</taxon>
        <taxon>Cucumis</taxon>
    </lineage>
</organism>
<evidence type="ECO:0000313" key="11">
    <source>
        <dbReference type="Proteomes" id="UP000321393"/>
    </source>
</evidence>
<dbReference type="GO" id="GO:0006612">
    <property type="term" value="P:protein targeting to membrane"/>
    <property type="evidence" value="ECO:0007669"/>
    <property type="project" value="TreeGrafter"/>
</dbReference>
<evidence type="ECO:0000259" key="9">
    <source>
        <dbReference type="PROSITE" id="PS51314"/>
    </source>
</evidence>